<keyword evidence="3 14" id="KW-0808">Transferase</keyword>
<evidence type="ECO:0000256" key="2">
    <source>
        <dbReference type="ARBA" id="ARBA00012417"/>
    </source>
</evidence>
<comment type="catalytic activity">
    <reaction evidence="11">
        <text>DNA(n) + a 2'-deoxyribonucleoside 5'-triphosphate = DNA(n+1) + diphosphate</text>
        <dbReference type="Rhea" id="RHEA:22508"/>
        <dbReference type="Rhea" id="RHEA-COMP:17339"/>
        <dbReference type="Rhea" id="RHEA-COMP:17340"/>
        <dbReference type="ChEBI" id="CHEBI:33019"/>
        <dbReference type="ChEBI" id="CHEBI:61560"/>
        <dbReference type="ChEBI" id="CHEBI:173112"/>
        <dbReference type="EC" id="2.7.7.7"/>
    </reaction>
</comment>
<evidence type="ECO:0000256" key="7">
    <source>
        <dbReference type="ARBA" id="ARBA00022741"/>
    </source>
</evidence>
<dbReference type="SUPFAM" id="SSF48019">
    <property type="entry name" value="post-AAA+ oligomerization domain-like"/>
    <property type="match status" value="1"/>
</dbReference>
<dbReference type="GO" id="GO:0005524">
    <property type="term" value="F:ATP binding"/>
    <property type="evidence" value="ECO:0007669"/>
    <property type="project" value="UniProtKB-KW"/>
</dbReference>
<evidence type="ECO:0000256" key="9">
    <source>
        <dbReference type="ARBA" id="ARBA00022840"/>
    </source>
</evidence>
<dbReference type="InterPro" id="IPR050238">
    <property type="entry name" value="DNA_Rep/Repair_Clamp_Loader"/>
</dbReference>
<keyword evidence="8" id="KW-0862">Zinc</keyword>
<dbReference type="Pfam" id="PF13177">
    <property type="entry name" value="DNA_pol3_delta2"/>
    <property type="match status" value="1"/>
</dbReference>
<dbReference type="SMART" id="SM00382">
    <property type="entry name" value="AAA"/>
    <property type="match status" value="1"/>
</dbReference>
<dbReference type="CDD" id="cd00009">
    <property type="entry name" value="AAA"/>
    <property type="match status" value="1"/>
</dbReference>
<name>A0A6I2UAX9_9FIRM</name>
<dbReference type="Proteomes" id="UP000433181">
    <property type="component" value="Unassembled WGS sequence"/>
</dbReference>
<dbReference type="CDD" id="cd18137">
    <property type="entry name" value="HLD_clamp_pol_III_gamma_tau"/>
    <property type="match status" value="1"/>
</dbReference>
<keyword evidence="10" id="KW-0239">DNA-directed DNA polymerase</keyword>
<dbReference type="GO" id="GO:0009360">
    <property type="term" value="C:DNA polymerase III complex"/>
    <property type="evidence" value="ECO:0007669"/>
    <property type="project" value="InterPro"/>
</dbReference>
<dbReference type="EC" id="2.7.7.7" evidence="2"/>
<proteinExistence type="inferred from homology"/>
<dbReference type="GO" id="GO:0046872">
    <property type="term" value="F:metal ion binding"/>
    <property type="evidence" value="ECO:0007669"/>
    <property type="project" value="UniProtKB-KW"/>
</dbReference>
<feature type="domain" description="AAA+ ATPase" evidence="13">
    <location>
        <begin position="37"/>
        <end position="185"/>
    </location>
</feature>
<evidence type="ECO:0000256" key="3">
    <source>
        <dbReference type="ARBA" id="ARBA00022679"/>
    </source>
</evidence>
<evidence type="ECO:0000259" key="13">
    <source>
        <dbReference type="SMART" id="SM00382"/>
    </source>
</evidence>
<evidence type="ECO:0000256" key="10">
    <source>
        <dbReference type="ARBA" id="ARBA00022932"/>
    </source>
</evidence>
<dbReference type="InterPro" id="IPR045085">
    <property type="entry name" value="HLD_clamp_pol_III_gamma_tau"/>
</dbReference>
<comment type="caution">
    <text evidence="14">The sequence shown here is derived from an EMBL/GenBank/DDBJ whole genome shotgun (WGS) entry which is preliminary data.</text>
</comment>
<reference evidence="14 15" key="1">
    <citation type="submission" date="2019-08" db="EMBL/GenBank/DDBJ databases">
        <title>In-depth cultivation of the pig gut microbiome towards novel bacterial diversity and tailored functional studies.</title>
        <authorList>
            <person name="Wylensek D."/>
            <person name="Hitch T.C.A."/>
            <person name="Clavel T."/>
        </authorList>
    </citation>
    <scope>NUCLEOTIDE SEQUENCE [LARGE SCALE GENOMIC DNA]</scope>
    <source>
        <strain evidence="14 15">WCA-693-APC-5D-A</strain>
    </source>
</reference>
<dbReference type="Gene3D" id="1.20.272.10">
    <property type="match status" value="1"/>
</dbReference>
<evidence type="ECO:0000256" key="11">
    <source>
        <dbReference type="ARBA" id="ARBA00049244"/>
    </source>
</evidence>
<evidence type="ECO:0000256" key="1">
    <source>
        <dbReference type="ARBA" id="ARBA00006360"/>
    </source>
</evidence>
<keyword evidence="15" id="KW-1185">Reference proteome</keyword>
<dbReference type="Pfam" id="PF12169">
    <property type="entry name" value="DNA_pol3_gamma3"/>
    <property type="match status" value="1"/>
</dbReference>
<keyword evidence="6" id="KW-0479">Metal-binding</keyword>
<dbReference type="GO" id="GO:0006261">
    <property type="term" value="P:DNA-templated DNA replication"/>
    <property type="evidence" value="ECO:0007669"/>
    <property type="project" value="TreeGrafter"/>
</dbReference>
<feature type="region of interest" description="Disordered" evidence="12">
    <location>
        <begin position="534"/>
        <end position="555"/>
    </location>
</feature>
<keyword evidence="7" id="KW-0547">Nucleotide-binding</keyword>
<evidence type="ECO:0000256" key="6">
    <source>
        <dbReference type="ARBA" id="ARBA00022723"/>
    </source>
</evidence>
<dbReference type="NCBIfam" id="TIGR02397">
    <property type="entry name" value="dnaX_nterm"/>
    <property type="match status" value="1"/>
</dbReference>
<evidence type="ECO:0000256" key="8">
    <source>
        <dbReference type="ARBA" id="ARBA00022833"/>
    </source>
</evidence>
<dbReference type="PRINTS" id="PR00300">
    <property type="entry name" value="CLPPROTEASEA"/>
</dbReference>
<dbReference type="EMBL" id="VUNR01000010">
    <property type="protein sequence ID" value="MSU08673.1"/>
    <property type="molecule type" value="Genomic_DNA"/>
</dbReference>
<evidence type="ECO:0000256" key="4">
    <source>
        <dbReference type="ARBA" id="ARBA00022695"/>
    </source>
</evidence>
<dbReference type="FunFam" id="3.40.50.300:FF:000014">
    <property type="entry name" value="DNA polymerase III subunit gamma/tau"/>
    <property type="match status" value="1"/>
</dbReference>
<dbReference type="Gene3D" id="1.10.8.60">
    <property type="match status" value="1"/>
</dbReference>
<accession>A0A6I2UAX9</accession>
<comment type="similarity">
    <text evidence="1">Belongs to the DnaX/STICHEL family.</text>
</comment>
<organism evidence="14 15">
    <name type="scientific">Anaerovibrio slackiae</name>
    <dbReference type="NCBI Taxonomy" id="2652309"/>
    <lineage>
        <taxon>Bacteria</taxon>
        <taxon>Bacillati</taxon>
        <taxon>Bacillota</taxon>
        <taxon>Negativicutes</taxon>
        <taxon>Selenomonadales</taxon>
        <taxon>Selenomonadaceae</taxon>
        <taxon>Anaerovibrio</taxon>
    </lineage>
</organism>
<dbReference type="InterPro" id="IPR003593">
    <property type="entry name" value="AAA+_ATPase"/>
</dbReference>
<dbReference type="NCBIfam" id="NF004046">
    <property type="entry name" value="PRK05563.1"/>
    <property type="match status" value="1"/>
</dbReference>
<dbReference type="SUPFAM" id="SSF52540">
    <property type="entry name" value="P-loop containing nucleoside triphosphate hydrolases"/>
    <property type="match status" value="1"/>
</dbReference>
<dbReference type="PANTHER" id="PTHR11669:SF0">
    <property type="entry name" value="PROTEIN STICHEL-LIKE 2"/>
    <property type="match status" value="1"/>
</dbReference>
<sequence length="582" mass="61955">MAYMALYRKWRPGGFDELVGQEHVSRTLSNAINTGKVGHAYLFAGPRGTGKTSTAKILAKALNCEKGPTPNPCNHCEACLKINSGTSMDVFEIDAASNRGIDEIRDLRETVKFAPADGRYKVYIIDEVHMLTMEAFNALLKTLEEPPAHVVFILATTEAHKVPATIQSRCQRYDFKRITVADIEGRLQLVADNMGLAYDDEALRLIAMKADGGMRDALGLLDQCAALAEGRLTVEQAQGFLGLIGRDWIAGLVSAIGQKNAAEVLQKVAELLQGGKELSQMLGELAMYFRSMLVLKAAGGGDAMDYGSGSPEELAKCAAAFTQTRIMESIRRIHGAMAEVKWSPQPRITVESALLELCQPDAALAAQPAGGIAAGSQGAGGHAAGGGDEGRLAQLEAKLAQLSALLQSGRAVAGAGAAIADERPAQSAGSAPSEGAAQVAAEVQSLDDSNFQKQLLRELSVMGAAPTISCAEKCAVLSVTDSQLVLGCPTVMLKGLLERVYRKKLEEAAQRISGRKLRLVCRLAEVVQRVAEPEPELPDIPPPMDEGDGVGVDMSALPQPEQKRLQHAVDFFGGDFIEPPED</sequence>
<dbReference type="InterPro" id="IPR001270">
    <property type="entry name" value="ClpA/B"/>
</dbReference>
<evidence type="ECO:0000313" key="14">
    <source>
        <dbReference type="EMBL" id="MSU08673.1"/>
    </source>
</evidence>
<evidence type="ECO:0000313" key="15">
    <source>
        <dbReference type="Proteomes" id="UP000433181"/>
    </source>
</evidence>
<dbReference type="GO" id="GO:0003677">
    <property type="term" value="F:DNA binding"/>
    <property type="evidence" value="ECO:0007669"/>
    <property type="project" value="InterPro"/>
</dbReference>
<dbReference type="Pfam" id="PF22608">
    <property type="entry name" value="DNAX_ATPase_lid"/>
    <property type="match status" value="1"/>
</dbReference>
<dbReference type="PANTHER" id="PTHR11669">
    <property type="entry name" value="REPLICATION FACTOR C / DNA POLYMERASE III GAMMA-TAU SUBUNIT"/>
    <property type="match status" value="1"/>
</dbReference>
<dbReference type="AlphaFoldDB" id="A0A6I2UAX9"/>
<dbReference type="Gene3D" id="3.40.50.300">
    <property type="entry name" value="P-loop containing nucleotide triphosphate hydrolases"/>
    <property type="match status" value="1"/>
</dbReference>
<dbReference type="InterPro" id="IPR022754">
    <property type="entry name" value="DNA_pol_III_gamma-3"/>
</dbReference>
<gene>
    <name evidence="14" type="primary">dnaX</name>
    <name evidence="14" type="ORF">FYJ84_06725</name>
</gene>
<keyword evidence="4 14" id="KW-0548">Nucleotidyltransferase</keyword>
<keyword evidence="9" id="KW-0067">ATP-binding</keyword>
<dbReference type="InterPro" id="IPR027417">
    <property type="entry name" value="P-loop_NTPase"/>
</dbReference>
<dbReference type="InterPro" id="IPR012763">
    <property type="entry name" value="DNA_pol_III_sug/sutau_N"/>
</dbReference>
<evidence type="ECO:0000256" key="5">
    <source>
        <dbReference type="ARBA" id="ARBA00022705"/>
    </source>
</evidence>
<dbReference type="GO" id="GO:0003887">
    <property type="term" value="F:DNA-directed DNA polymerase activity"/>
    <property type="evidence" value="ECO:0007669"/>
    <property type="project" value="UniProtKB-KW"/>
</dbReference>
<keyword evidence="5" id="KW-0235">DNA replication</keyword>
<dbReference type="InterPro" id="IPR008921">
    <property type="entry name" value="DNA_pol3_clamp-load_cplx_C"/>
</dbReference>
<evidence type="ECO:0000256" key="12">
    <source>
        <dbReference type="SAM" id="MobiDB-lite"/>
    </source>
</evidence>
<protein>
    <recommendedName>
        <fullName evidence="2">DNA-directed DNA polymerase</fullName>
        <ecNumber evidence="2">2.7.7.7</ecNumber>
    </recommendedName>
</protein>